<feature type="transmembrane region" description="Helical" evidence="3">
    <location>
        <begin position="12"/>
        <end position="28"/>
    </location>
</feature>
<protein>
    <submittedName>
        <fullName evidence="6">Methyl-accepting chemotaxis protein</fullName>
    </submittedName>
</protein>
<dbReference type="InterPro" id="IPR004089">
    <property type="entry name" value="MCPsignal_dom"/>
</dbReference>
<comment type="similarity">
    <text evidence="2">Belongs to the methyl-accepting chemotaxis (MCP) protein family.</text>
</comment>
<dbReference type="PANTHER" id="PTHR32089">
    <property type="entry name" value="METHYL-ACCEPTING CHEMOTAXIS PROTEIN MCPB"/>
    <property type="match status" value="1"/>
</dbReference>
<organism evidence="6">
    <name type="scientific">hydrothermal vent metagenome</name>
    <dbReference type="NCBI Taxonomy" id="652676"/>
    <lineage>
        <taxon>unclassified sequences</taxon>
        <taxon>metagenomes</taxon>
        <taxon>ecological metagenomes</taxon>
    </lineage>
</organism>
<evidence type="ECO:0000256" key="1">
    <source>
        <dbReference type="ARBA" id="ARBA00023224"/>
    </source>
</evidence>
<dbReference type="SUPFAM" id="SSF58104">
    <property type="entry name" value="Methyl-accepting chemotaxis protein (MCP) signaling domain"/>
    <property type="match status" value="1"/>
</dbReference>
<proteinExistence type="inferred from homology"/>
<dbReference type="PROSITE" id="PS50111">
    <property type="entry name" value="CHEMOTAXIS_TRANSDUC_2"/>
    <property type="match status" value="1"/>
</dbReference>
<keyword evidence="3" id="KW-0812">Transmembrane</keyword>
<evidence type="ECO:0000259" key="5">
    <source>
        <dbReference type="PROSITE" id="PS50885"/>
    </source>
</evidence>
<dbReference type="Pfam" id="PF00015">
    <property type="entry name" value="MCPsignal"/>
    <property type="match status" value="1"/>
</dbReference>
<keyword evidence="1" id="KW-0807">Transducer</keyword>
<dbReference type="Gene3D" id="1.10.287.950">
    <property type="entry name" value="Methyl-accepting chemotaxis protein"/>
    <property type="match status" value="1"/>
</dbReference>
<dbReference type="AlphaFoldDB" id="A0A1W1CVP0"/>
<dbReference type="GO" id="GO:0007165">
    <property type="term" value="P:signal transduction"/>
    <property type="evidence" value="ECO:0007669"/>
    <property type="project" value="UniProtKB-KW"/>
</dbReference>
<keyword evidence="3" id="KW-1133">Transmembrane helix</keyword>
<dbReference type="Gene3D" id="1.20.120.1530">
    <property type="match status" value="1"/>
</dbReference>
<feature type="domain" description="HAMP" evidence="5">
    <location>
        <begin position="105"/>
        <end position="152"/>
    </location>
</feature>
<dbReference type="SMART" id="SM00283">
    <property type="entry name" value="MA"/>
    <property type="match status" value="1"/>
</dbReference>
<dbReference type="InterPro" id="IPR003660">
    <property type="entry name" value="HAMP_dom"/>
</dbReference>
<keyword evidence="3" id="KW-0472">Membrane</keyword>
<sequence>MYNNLSIKIKIFLPLTALFIVNFILLIFTSNAIVWIILFEFIALLMLFFIIHKYIIKKLQNLSKGLEEGTLIEISGNDEIAKISQIVNKNITTLKNHLTEDSELLADIASVSASISKGDISRRVESQTNNPLLIQLKEDFNAMIHSLEASVGKDMNSIEKSLTAYTNMDFTAGCSDCNSMLDDMIYQLGEDISKMLVKNSNDAHDLRAKSDSLNKYVQELIIVSDSQSQNTQTTSDATGEITSSINAMVEQASEVGSQSEDIKNVVTIIADIAEQTNLLALNAAIEAARAGEHGRGFAVVADEVRKLAERTQKSLSEINISINTLVQSISIIIGDLEIQAGKIEKFNVIIDAMNENNQSSLAIVSKTKDLAKSLDESAIIILEDVDSKKFLQ</sequence>
<evidence type="ECO:0000259" key="4">
    <source>
        <dbReference type="PROSITE" id="PS50111"/>
    </source>
</evidence>
<evidence type="ECO:0000256" key="3">
    <source>
        <dbReference type="SAM" id="Phobius"/>
    </source>
</evidence>
<evidence type="ECO:0000313" key="6">
    <source>
        <dbReference type="EMBL" id="SFV69884.1"/>
    </source>
</evidence>
<accession>A0A1W1CVP0</accession>
<evidence type="ECO:0000256" key="2">
    <source>
        <dbReference type="ARBA" id="ARBA00029447"/>
    </source>
</evidence>
<dbReference type="PROSITE" id="PS50885">
    <property type="entry name" value="HAMP"/>
    <property type="match status" value="1"/>
</dbReference>
<reference evidence="6" key="1">
    <citation type="submission" date="2016-10" db="EMBL/GenBank/DDBJ databases">
        <authorList>
            <person name="de Groot N.N."/>
        </authorList>
    </citation>
    <scope>NUCLEOTIDE SEQUENCE</scope>
</reference>
<dbReference type="GO" id="GO:0016020">
    <property type="term" value="C:membrane"/>
    <property type="evidence" value="ECO:0007669"/>
    <property type="project" value="InterPro"/>
</dbReference>
<dbReference type="EMBL" id="FPHF01000118">
    <property type="protein sequence ID" value="SFV69884.1"/>
    <property type="molecule type" value="Genomic_DNA"/>
</dbReference>
<feature type="domain" description="Methyl-accepting transducer" evidence="4">
    <location>
        <begin position="190"/>
        <end position="392"/>
    </location>
</feature>
<feature type="transmembrane region" description="Helical" evidence="3">
    <location>
        <begin position="34"/>
        <end position="56"/>
    </location>
</feature>
<gene>
    <name evidence="6" type="ORF">MNB_SM-4-912</name>
</gene>
<dbReference type="PANTHER" id="PTHR32089:SF112">
    <property type="entry name" value="LYSOZYME-LIKE PROTEIN-RELATED"/>
    <property type="match status" value="1"/>
</dbReference>
<name>A0A1W1CVP0_9ZZZZ</name>